<comment type="caution">
    <text evidence="2">The sequence shown here is derived from an EMBL/GenBank/DDBJ whole genome shotgun (WGS) entry which is preliminary data.</text>
</comment>
<dbReference type="Proteomes" id="UP000252706">
    <property type="component" value="Unassembled WGS sequence"/>
</dbReference>
<evidence type="ECO:0000256" key="1">
    <source>
        <dbReference type="SAM" id="Phobius"/>
    </source>
</evidence>
<protein>
    <submittedName>
        <fullName evidence="2">Uncharacterized protein</fullName>
    </submittedName>
</protein>
<dbReference type="EMBL" id="QOCE01000014">
    <property type="protein sequence ID" value="RBW58433.1"/>
    <property type="molecule type" value="Genomic_DNA"/>
</dbReference>
<accession>A0A366X1W2</accession>
<keyword evidence="1" id="KW-0472">Membrane</keyword>
<gene>
    <name evidence="2" type="ORF">DS909_06705</name>
</gene>
<evidence type="ECO:0000313" key="2">
    <source>
        <dbReference type="EMBL" id="RBW58433.1"/>
    </source>
</evidence>
<evidence type="ECO:0000313" key="3">
    <source>
        <dbReference type="Proteomes" id="UP000252706"/>
    </source>
</evidence>
<reference evidence="2 3" key="1">
    <citation type="submission" date="2018-07" db="EMBL/GenBank/DDBJ databases">
        <title>Modular assembly of carbohydrate-degrading microbial communities in the ocean.</title>
        <authorList>
            <person name="Enke T.N."/>
            <person name="Datta M.S."/>
            <person name="Schwartzman J.A."/>
            <person name="Cermak N."/>
            <person name="Schmitz D.A."/>
            <person name="Barrere J."/>
            <person name="Cordero O.X."/>
        </authorList>
    </citation>
    <scope>NUCLEOTIDE SEQUENCE [LARGE SCALE GENOMIC DNA]</scope>
    <source>
        <strain evidence="2 3">C3M10</strain>
    </source>
</reference>
<dbReference type="Gene3D" id="3.30.450.20">
    <property type="entry name" value="PAS domain"/>
    <property type="match status" value="1"/>
</dbReference>
<dbReference type="RefSeq" id="WP_147232836.1">
    <property type="nucleotide sequence ID" value="NZ_QOCE01000014.1"/>
</dbReference>
<name>A0A366X1W2_9RHOB</name>
<proteinExistence type="predicted"/>
<keyword evidence="1" id="KW-1133">Transmembrane helix</keyword>
<dbReference type="OrthoDB" id="7859462at2"/>
<organism evidence="2 3">
    <name type="scientific">Phaeobacter gallaeciensis</name>
    <dbReference type="NCBI Taxonomy" id="60890"/>
    <lineage>
        <taxon>Bacteria</taxon>
        <taxon>Pseudomonadati</taxon>
        <taxon>Pseudomonadota</taxon>
        <taxon>Alphaproteobacteria</taxon>
        <taxon>Rhodobacterales</taxon>
        <taxon>Roseobacteraceae</taxon>
        <taxon>Phaeobacter</taxon>
    </lineage>
</organism>
<sequence length="263" mass="28811">MRINKPKVVFFEFLSTGVEVIFRVFALLVILMTPVVAGSSERSTIDLIFELGESRLELANYILRSSADFVAENPNISDRQGYLGLKGILNDSEQFRSILAVDENGQLMFDSYNWIPFLGGADLSARTYFQETTNKQGKGLSIGGIVVGKQSGEVFIPLTMPVPNVSGRNQKVMVLTALPSAFLPEQDFCAFCGVSMALDGNVIASSRPMSDVNEAVISKLHFDGQYGATNLKVRGMDVAVHWRKSSATSVVYLYYRATPIGAE</sequence>
<feature type="transmembrane region" description="Helical" evidence="1">
    <location>
        <begin position="20"/>
        <end position="37"/>
    </location>
</feature>
<dbReference type="CDD" id="cd12914">
    <property type="entry name" value="PDC1_DGC_like"/>
    <property type="match status" value="1"/>
</dbReference>
<dbReference type="AlphaFoldDB" id="A0A366X1W2"/>
<keyword evidence="1" id="KW-0812">Transmembrane</keyword>